<keyword evidence="5" id="KW-0488">Methylation</keyword>
<dbReference type="FunCoup" id="F6USP2">
    <property type="interactions" value="518"/>
</dbReference>
<dbReference type="GO" id="GO:0005484">
    <property type="term" value="F:SNAP receptor activity"/>
    <property type="evidence" value="ECO:0000318"/>
    <property type="project" value="GO_Central"/>
</dbReference>
<dbReference type="GO" id="GO:0005829">
    <property type="term" value="C:cytosol"/>
    <property type="evidence" value="ECO:0007669"/>
    <property type="project" value="GOC"/>
</dbReference>
<dbReference type="Pfam" id="PF05008">
    <property type="entry name" value="V-SNARE"/>
    <property type="match status" value="1"/>
</dbReference>
<dbReference type="GO" id="GO:0055038">
    <property type="term" value="C:recycling endosome membrane"/>
    <property type="evidence" value="ECO:0007669"/>
    <property type="project" value="UniProtKB-SubCell"/>
</dbReference>
<comment type="subunit">
    <text evidence="18">Forms a SNARE complex with STX7, STX8 and VAMP8 which functions in the homotypic fusion of late endosomes. Component of the SNARE complex composed of STX7, STX8, VAMP7 and VIT1B that is required for heterotypic fusion of late endosomes with lysosomes. May interact with STX17. Interacts with CLINT1.</text>
</comment>
<evidence type="ECO:0000256" key="13">
    <source>
        <dbReference type="ARBA" id="ARBA00023136"/>
    </source>
</evidence>
<evidence type="ECO:0000256" key="19">
    <source>
        <dbReference type="ARBA" id="ARBA00071592"/>
    </source>
</evidence>
<dbReference type="GO" id="GO:0005794">
    <property type="term" value="C:Golgi apparatus"/>
    <property type="evidence" value="ECO:0000318"/>
    <property type="project" value="GO_Central"/>
</dbReference>
<dbReference type="PANTHER" id="PTHR21230">
    <property type="entry name" value="VESICLE TRANSPORT V-SNARE PROTEIN VTI1-RELATED"/>
    <property type="match status" value="1"/>
</dbReference>
<comment type="similarity">
    <text evidence="3">Belongs to the VTI1 family.</text>
</comment>
<evidence type="ECO:0000256" key="1">
    <source>
        <dbReference type="ARBA" id="ARBA00004463"/>
    </source>
</evidence>
<dbReference type="SUPFAM" id="SSF47661">
    <property type="entry name" value="t-snare proteins"/>
    <property type="match status" value="1"/>
</dbReference>
<feature type="transmembrane region" description="Helical" evidence="21">
    <location>
        <begin position="206"/>
        <end position="225"/>
    </location>
</feature>
<dbReference type="CTD" id="10490"/>
<dbReference type="InterPro" id="IPR038407">
    <property type="entry name" value="v-SNARE_N_sf"/>
</dbReference>
<dbReference type="GO" id="GO:0031902">
    <property type="term" value="C:late endosome membrane"/>
    <property type="evidence" value="ECO:0000318"/>
    <property type="project" value="GO_Central"/>
</dbReference>
<dbReference type="FunFam" id="1.20.5.110:FF:000002">
    <property type="entry name" value="Vesicle transport through interaction with t-SNAREsB"/>
    <property type="match status" value="1"/>
</dbReference>
<dbReference type="AlphaFoldDB" id="F6USP2"/>
<organism evidence="23 24">
    <name type="scientific">Monodelphis domestica</name>
    <name type="common">Gray short-tailed opossum</name>
    <dbReference type="NCBI Taxonomy" id="13616"/>
    <lineage>
        <taxon>Eukaryota</taxon>
        <taxon>Metazoa</taxon>
        <taxon>Chordata</taxon>
        <taxon>Craniata</taxon>
        <taxon>Vertebrata</taxon>
        <taxon>Euteleostomi</taxon>
        <taxon>Mammalia</taxon>
        <taxon>Metatheria</taxon>
        <taxon>Didelphimorphia</taxon>
        <taxon>Didelphidae</taxon>
        <taxon>Monodelphis</taxon>
    </lineage>
</organism>
<keyword evidence="6" id="KW-0597">Phosphoprotein</keyword>
<dbReference type="STRING" id="13616.ENSMODP00000012509"/>
<evidence type="ECO:0000256" key="11">
    <source>
        <dbReference type="ARBA" id="ARBA00022990"/>
    </source>
</evidence>
<keyword evidence="7 21" id="KW-0812">Transmembrane</keyword>
<comment type="subcellular location">
    <subcellularLocation>
        <location evidence="1">Cytoplasmic granule</location>
    </subcellularLocation>
    <subcellularLocation>
        <location evidence="15">Early endosome membrane</location>
        <topology evidence="15">Single-pass type IV membrane protein</topology>
    </subcellularLocation>
    <subcellularLocation>
        <location evidence="16">Late endosome membrane</location>
        <topology evidence="16">Single-pass type IV membrane protein</topology>
    </subcellularLocation>
    <subcellularLocation>
        <location evidence="2">Lysosome membrane</location>
    </subcellularLocation>
    <subcellularLocation>
        <location evidence="17">Recycling endosome membrane</location>
        <topology evidence="17">Single-pass type IV membrane protein</topology>
    </subcellularLocation>
</comment>
<dbReference type="GeneTree" id="ENSGT00950000183192"/>
<evidence type="ECO:0000256" key="15">
    <source>
        <dbReference type="ARBA" id="ARBA00037832"/>
    </source>
</evidence>
<evidence type="ECO:0000256" key="4">
    <source>
        <dbReference type="ARBA" id="ARBA00022448"/>
    </source>
</evidence>
<dbReference type="GO" id="GO:0019869">
    <property type="term" value="F:chloride channel inhibitor activity"/>
    <property type="evidence" value="ECO:0007669"/>
    <property type="project" value="Ensembl"/>
</dbReference>
<dbReference type="GO" id="GO:1903076">
    <property type="term" value="P:regulation of protein localization to plasma membrane"/>
    <property type="evidence" value="ECO:0000318"/>
    <property type="project" value="GO_Central"/>
</dbReference>
<reference evidence="23" key="3">
    <citation type="submission" date="2025-09" db="UniProtKB">
        <authorList>
            <consortium name="Ensembl"/>
        </authorList>
    </citation>
    <scope>IDENTIFICATION</scope>
</reference>
<dbReference type="Proteomes" id="UP000002280">
    <property type="component" value="Chromosome 1"/>
</dbReference>
<feature type="coiled-coil region" evidence="20">
    <location>
        <begin position="163"/>
        <end position="190"/>
    </location>
</feature>
<dbReference type="GO" id="GO:0006896">
    <property type="term" value="P:Golgi to vacuole transport"/>
    <property type="evidence" value="ECO:0000318"/>
    <property type="project" value="GO_Central"/>
</dbReference>
<evidence type="ECO:0000256" key="20">
    <source>
        <dbReference type="SAM" id="Coils"/>
    </source>
</evidence>
<evidence type="ECO:0000256" key="3">
    <source>
        <dbReference type="ARBA" id="ARBA00006108"/>
    </source>
</evidence>
<dbReference type="OMA" id="YRRVMTN"/>
<keyword evidence="10 21" id="KW-1133">Transmembrane helix</keyword>
<dbReference type="Bgee" id="ENSMODG00000009992">
    <property type="expression patterns" value="Expressed in uterine wall and 20 other cell types or tissues"/>
</dbReference>
<name>F6USP2_MONDO</name>
<evidence type="ECO:0000259" key="22">
    <source>
        <dbReference type="SMART" id="SM00397"/>
    </source>
</evidence>
<dbReference type="Gene3D" id="1.20.58.400">
    <property type="entry name" value="t-snare proteins"/>
    <property type="match status" value="1"/>
</dbReference>
<dbReference type="Ensembl" id="ENSMODT00000012737.4">
    <property type="protein sequence ID" value="ENSMODP00000012509.3"/>
    <property type="gene ID" value="ENSMODG00000009992.4"/>
</dbReference>
<dbReference type="OrthoDB" id="430637at2759"/>
<dbReference type="GO" id="GO:0006886">
    <property type="term" value="P:intracellular protein transport"/>
    <property type="evidence" value="ECO:0007669"/>
    <property type="project" value="InterPro"/>
</dbReference>
<evidence type="ECO:0000256" key="7">
    <source>
        <dbReference type="ARBA" id="ARBA00022692"/>
    </source>
</evidence>
<evidence type="ECO:0000256" key="6">
    <source>
        <dbReference type="ARBA" id="ARBA00022553"/>
    </source>
</evidence>
<evidence type="ECO:0000256" key="18">
    <source>
        <dbReference type="ARBA" id="ARBA00062304"/>
    </source>
</evidence>
<keyword evidence="12 20" id="KW-0175">Coiled coil</keyword>
<evidence type="ECO:0000256" key="17">
    <source>
        <dbReference type="ARBA" id="ARBA00043941"/>
    </source>
</evidence>
<dbReference type="FunFam" id="1.20.58.400:FF:000003">
    <property type="entry name" value="Vesicle transport through interaction with t-SNAREs homolog 1B"/>
    <property type="match status" value="1"/>
</dbReference>
<evidence type="ECO:0000313" key="23">
    <source>
        <dbReference type="Ensembl" id="ENSMODP00000012509.3"/>
    </source>
</evidence>
<dbReference type="GO" id="GO:0012507">
    <property type="term" value="C:ER to Golgi transport vesicle membrane"/>
    <property type="evidence" value="ECO:0000318"/>
    <property type="project" value="GO_Central"/>
</dbReference>
<dbReference type="InParanoid" id="F6USP2"/>
<evidence type="ECO:0000256" key="9">
    <source>
        <dbReference type="ARBA" id="ARBA00022927"/>
    </source>
</evidence>
<keyword evidence="24" id="KW-1185">Reference proteome</keyword>
<dbReference type="InterPro" id="IPR000727">
    <property type="entry name" value="T_SNARE_dom"/>
</dbReference>
<protein>
    <recommendedName>
        <fullName evidence="19">Vesicle transport through interaction with t-SNAREs homolog 1B</fullName>
    </recommendedName>
</protein>
<dbReference type="GO" id="GO:0048471">
    <property type="term" value="C:perinuclear region of cytoplasm"/>
    <property type="evidence" value="ECO:0007669"/>
    <property type="project" value="Ensembl"/>
</dbReference>
<dbReference type="GO" id="GO:0016236">
    <property type="term" value="P:macroautophagy"/>
    <property type="evidence" value="ECO:0000318"/>
    <property type="project" value="GO_Central"/>
</dbReference>
<evidence type="ECO:0000256" key="2">
    <source>
        <dbReference type="ARBA" id="ARBA00004656"/>
    </source>
</evidence>
<dbReference type="GO" id="GO:0031201">
    <property type="term" value="C:SNARE complex"/>
    <property type="evidence" value="ECO:0000318"/>
    <property type="project" value="GO_Central"/>
</dbReference>
<dbReference type="Gene3D" id="1.20.5.110">
    <property type="match status" value="1"/>
</dbReference>
<evidence type="ECO:0000256" key="8">
    <source>
        <dbReference type="ARBA" id="ARBA00022753"/>
    </source>
</evidence>
<reference evidence="23 24" key="1">
    <citation type="journal article" date="2007" name="Nature">
        <title>Genome of the marsupial Monodelphis domestica reveals innovation in non-coding sequences.</title>
        <authorList>
            <person name="Mikkelsen T.S."/>
            <person name="Wakefield M.J."/>
            <person name="Aken B."/>
            <person name="Amemiya C.T."/>
            <person name="Chang J.L."/>
            <person name="Duke S."/>
            <person name="Garber M."/>
            <person name="Gentles A.J."/>
            <person name="Goodstadt L."/>
            <person name="Heger A."/>
            <person name="Jurka J."/>
            <person name="Kamal M."/>
            <person name="Mauceli E."/>
            <person name="Searle S.M."/>
            <person name="Sharpe T."/>
            <person name="Baker M.L."/>
            <person name="Batzer M.A."/>
            <person name="Benos P.V."/>
            <person name="Belov K."/>
            <person name="Clamp M."/>
            <person name="Cook A."/>
            <person name="Cuff J."/>
            <person name="Das R."/>
            <person name="Davidow L."/>
            <person name="Deakin J.E."/>
            <person name="Fazzari M.J."/>
            <person name="Glass J.L."/>
            <person name="Grabherr M."/>
            <person name="Greally J.M."/>
            <person name="Gu W."/>
            <person name="Hore T.A."/>
            <person name="Huttley G.A."/>
            <person name="Kleber M."/>
            <person name="Jirtle R.L."/>
            <person name="Koina E."/>
            <person name="Lee J.T."/>
            <person name="Mahony S."/>
            <person name="Marra M.A."/>
            <person name="Miller R.D."/>
            <person name="Nicholls R.D."/>
            <person name="Oda M."/>
            <person name="Papenfuss A.T."/>
            <person name="Parra Z.E."/>
            <person name="Pollock D.D."/>
            <person name="Ray D.A."/>
            <person name="Schein J.E."/>
            <person name="Speed T.P."/>
            <person name="Thompson K."/>
            <person name="VandeBerg J.L."/>
            <person name="Wade C.M."/>
            <person name="Walker J.A."/>
            <person name="Waters P.D."/>
            <person name="Webber C."/>
            <person name="Weidman J.R."/>
            <person name="Xie X."/>
            <person name="Zody M.C."/>
            <person name="Baldwin J."/>
            <person name="Abdouelleil A."/>
            <person name="Abdulkadir J."/>
            <person name="Abebe A."/>
            <person name="Abera B."/>
            <person name="Abreu J."/>
            <person name="Acer S.C."/>
            <person name="Aftuck L."/>
            <person name="Alexander A."/>
            <person name="An P."/>
            <person name="Anderson E."/>
            <person name="Anderson S."/>
            <person name="Arachi H."/>
            <person name="Azer M."/>
            <person name="Bachantsang P."/>
            <person name="Barry A."/>
            <person name="Bayul T."/>
            <person name="Berlin A."/>
            <person name="Bessette D."/>
            <person name="Bloom T."/>
            <person name="Bloom T."/>
            <person name="Boguslavskiy L."/>
            <person name="Bonnet C."/>
            <person name="Boukhgalter B."/>
            <person name="Bourzgui I."/>
            <person name="Brown A."/>
            <person name="Cahill P."/>
            <person name="Channer S."/>
            <person name="Cheshatsang Y."/>
            <person name="Chuda L."/>
            <person name="Citroen M."/>
            <person name="Collymore A."/>
            <person name="Cooke P."/>
            <person name="Costello M."/>
            <person name="D'Aco K."/>
            <person name="Daza R."/>
            <person name="De Haan G."/>
            <person name="DeGray S."/>
            <person name="DeMaso C."/>
            <person name="Dhargay N."/>
            <person name="Dooley K."/>
            <person name="Dooley E."/>
            <person name="Doricent M."/>
            <person name="Dorje P."/>
            <person name="Dorjee K."/>
            <person name="Dupes A."/>
            <person name="Elong R."/>
            <person name="Falk J."/>
            <person name="Farina A."/>
            <person name="Faro S."/>
            <person name="Ferguson D."/>
            <person name="Fisher S."/>
            <person name="Foley C.D."/>
            <person name="Franke A."/>
            <person name="Friedrich D."/>
            <person name="Gadbois L."/>
            <person name="Gearin G."/>
            <person name="Gearin C.R."/>
            <person name="Giannoukos G."/>
            <person name="Goode T."/>
            <person name="Graham J."/>
            <person name="Grandbois E."/>
            <person name="Grewal S."/>
            <person name="Gyaltsen K."/>
            <person name="Hafez N."/>
            <person name="Hagos B."/>
            <person name="Hall J."/>
            <person name="Henson C."/>
            <person name="Hollinger A."/>
            <person name="Honan T."/>
            <person name="Huard M.D."/>
            <person name="Hughes L."/>
            <person name="Hurhula B."/>
            <person name="Husby M.E."/>
            <person name="Kamat A."/>
            <person name="Kanga B."/>
            <person name="Kashin S."/>
            <person name="Khazanovich D."/>
            <person name="Kisner P."/>
            <person name="Lance K."/>
            <person name="Lara M."/>
            <person name="Lee W."/>
            <person name="Lennon N."/>
            <person name="Letendre F."/>
            <person name="LeVine R."/>
            <person name="Lipovsky A."/>
            <person name="Liu X."/>
            <person name="Liu J."/>
            <person name="Liu S."/>
            <person name="Lokyitsang T."/>
            <person name="Lokyitsang Y."/>
            <person name="Lubonja R."/>
            <person name="Lui A."/>
            <person name="MacDonald P."/>
            <person name="Magnisalis V."/>
            <person name="Maru K."/>
            <person name="Matthews C."/>
            <person name="McCusker W."/>
            <person name="McDonough S."/>
            <person name="Mehta T."/>
            <person name="Meldrim J."/>
            <person name="Meneus L."/>
            <person name="Mihai O."/>
            <person name="Mihalev A."/>
            <person name="Mihova T."/>
            <person name="Mittelman R."/>
            <person name="Mlenga V."/>
            <person name="Montmayeur A."/>
            <person name="Mulrain L."/>
            <person name="Navidi A."/>
            <person name="Naylor J."/>
            <person name="Negash T."/>
            <person name="Nguyen T."/>
            <person name="Nguyen N."/>
            <person name="Nicol R."/>
            <person name="Norbu C."/>
            <person name="Norbu N."/>
            <person name="Novod N."/>
            <person name="O'Neill B."/>
            <person name="Osman S."/>
            <person name="Markiewicz E."/>
            <person name="Oyono O.L."/>
            <person name="Patti C."/>
            <person name="Phunkhang P."/>
            <person name="Pierre F."/>
            <person name="Priest M."/>
            <person name="Raghuraman S."/>
            <person name="Rege F."/>
            <person name="Reyes R."/>
            <person name="Rise C."/>
            <person name="Rogov P."/>
            <person name="Ross K."/>
            <person name="Ryan E."/>
            <person name="Settipalli S."/>
            <person name="Shea T."/>
            <person name="Sherpa N."/>
            <person name="Shi L."/>
            <person name="Shih D."/>
            <person name="Sparrow T."/>
            <person name="Spaulding J."/>
            <person name="Stalker J."/>
            <person name="Stange-Thomann N."/>
            <person name="Stavropoulos S."/>
            <person name="Stone C."/>
            <person name="Strader C."/>
            <person name="Tesfaye S."/>
            <person name="Thomson T."/>
            <person name="Thoulutsang Y."/>
            <person name="Thoulutsang D."/>
            <person name="Topham K."/>
            <person name="Topping I."/>
            <person name="Tsamla T."/>
            <person name="Vassiliev H."/>
            <person name="Vo A."/>
            <person name="Wangchuk T."/>
            <person name="Wangdi T."/>
            <person name="Weiand M."/>
            <person name="Wilkinson J."/>
            <person name="Wilson A."/>
            <person name="Yadav S."/>
            <person name="Young G."/>
            <person name="Yu Q."/>
            <person name="Zembek L."/>
            <person name="Zhong D."/>
            <person name="Zimmer A."/>
            <person name="Zwirko Z."/>
            <person name="Jaffe D.B."/>
            <person name="Alvarez P."/>
            <person name="Brockman W."/>
            <person name="Butler J."/>
            <person name="Chin C."/>
            <person name="Gnerre S."/>
            <person name="MacCallum I."/>
            <person name="Graves J.A."/>
            <person name="Ponting C.P."/>
            <person name="Breen M."/>
            <person name="Samollow P.B."/>
            <person name="Lander E.S."/>
            <person name="Lindblad-Toh K."/>
        </authorList>
    </citation>
    <scope>NUCLEOTIDE SEQUENCE [LARGE SCALE GENOMIC DNA]</scope>
</reference>
<dbReference type="KEGG" id="mdo:100028351"/>
<dbReference type="Pfam" id="PF12352">
    <property type="entry name" value="V-SNARE_C"/>
    <property type="match status" value="1"/>
</dbReference>
<dbReference type="PANTHER" id="PTHR21230:SF89">
    <property type="entry name" value="VESICLE TRANSPORT THROUGH INTERACTION WITH T-SNARES HOMOLOG 1B"/>
    <property type="match status" value="1"/>
</dbReference>
<keyword evidence="11" id="KW-0007">Acetylation</keyword>
<keyword evidence="9" id="KW-0653">Protein transport</keyword>
<dbReference type="SUPFAM" id="SSF58038">
    <property type="entry name" value="SNARE fusion complex"/>
    <property type="match status" value="1"/>
</dbReference>
<evidence type="ECO:0000256" key="21">
    <source>
        <dbReference type="SAM" id="Phobius"/>
    </source>
</evidence>
<reference evidence="23" key="2">
    <citation type="submission" date="2025-08" db="UniProtKB">
        <authorList>
            <consortium name="Ensembl"/>
        </authorList>
    </citation>
    <scope>IDENTIFICATION</scope>
</reference>
<accession>F6USP2</accession>
<dbReference type="eggNOG" id="KOG1666">
    <property type="taxonomic scope" value="Eukaryota"/>
</dbReference>
<dbReference type="GO" id="GO:0005789">
    <property type="term" value="C:endoplasmic reticulum membrane"/>
    <property type="evidence" value="ECO:0000318"/>
    <property type="project" value="GO_Central"/>
</dbReference>
<evidence type="ECO:0000256" key="14">
    <source>
        <dbReference type="ARBA" id="ARBA00023228"/>
    </source>
</evidence>
<evidence type="ECO:0000256" key="5">
    <source>
        <dbReference type="ARBA" id="ARBA00022481"/>
    </source>
</evidence>
<keyword evidence="13 21" id="KW-0472">Membrane</keyword>
<dbReference type="RefSeq" id="XP_001378402.2">
    <property type="nucleotide sequence ID" value="XM_001378365.5"/>
</dbReference>
<evidence type="ECO:0000256" key="10">
    <source>
        <dbReference type="ARBA" id="ARBA00022989"/>
    </source>
</evidence>
<evidence type="ECO:0000256" key="16">
    <source>
        <dbReference type="ARBA" id="ARBA00037845"/>
    </source>
</evidence>
<dbReference type="GO" id="GO:0042147">
    <property type="term" value="P:retrograde transport, endosome to Golgi"/>
    <property type="evidence" value="ECO:0000318"/>
    <property type="project" value="GO_Central"/>
</dbReference>
<dbReference type="GO" id="GO:0000149">
    <property type="term" value="F:SNARE binding"/>
    <property type="evidence" value="ECO:0000318"/>
    <property type="project" value="GO_Central"/>
</dbReference>
<dbReference type="CDD" id="cd15890">
    <property type="entry name" value="SNARE_Vti1b"/>
    <property type="match status" value="1"/>
</dbReference>
<keyword evidence="8" id="KW-0967">Endosome</keyword>
<dbReference type="SMART" id="SM00397">
    <property type="entry name" value="t_SNARE"/>
    <property type="match status" value="1"/>
</dbReference>
<dbReference type="GO" id="GO:0048280">
    <property type="term" value="P:vesicle fusion with Golgi apparatus"/>
    <property type="evidence" value="ECO:0000318"/>
    <property type="project" value="GO_Central"/>
</dbReference>
<dbReference type="GO" id="GO:0005765">
    <property type="term" value="C:lysosomal membrane"/>
    <property type="evidence" value="ECO:0007669"/>
    <property type="project" value="UniProtKB-SubCell"/>
</dbReference>
<dbReference type="InterPro" id="IPR010989">
    <property type="entry name" value="SNARE"/>
</dbReference>
<dbReference type="GO" id="GO:0006891">
    <property type="term" value="P:intra-Golgi vesicle-mediated transport"/>
    <property type="evidence" value="ECO:0000318"/>
    <property type="project" value="GO_Central"/>
</dbReference>
<gene>
    <name evidence="23" type="primary">VTI1B</name>
</gene>
<dbReference type="GeneID" id="100028351"/>
<evidence type="ECO:0000313" key="24">
    <source>
        <dbReference type="Proteomes" id="UP000002280"/>
    </source>
</evidence>
<sequence length="231" mass="26592">MAVAVSSEPFEKLHDIFRGLYDDLRGVPERLLGTGGTEEKKKLIRDFDEKQQEANETLAEMEEELRFAPLSFRNPMMAKLRNYRRDLAKLQREVRNTPLTVMPGGRGDSKYGAYAVENEHMNRLQSQRVLLLQGTESLNRATQSIERSHRIATETDQIGAEIIEELGDQRDQLERTKSRLVNTNENLSKSRKILRSMSRKVATNKLLLSMVILLELVILGGLVYYKFLRKL</sequence>
<evidence type="ECO:0000256" key="12">
    <source>
        <dbReference type="ARBA" id="ARBA00023054"/>
    </source>
</evidence>
<feature type="domain" description="T-SNARE coiled-coil homology" evidence="22">
    <location>
        <begin position="130"/>
        <end position="197"/>
    </location>
</feature>
<proteinExistence type="inferred from homology"/>
<dbReference type="HOGENOM" id="CLU_075474_2_0_1"/>
<keyword evidence="4" id="KW-0813">Transport</keyword>
<dbReference type="GO" id="GO:0031901">
    <property type="term" value="C:early endosome membrane"/>
    <property type="evidence" value="ECO:0007669"/>
    <property type="project" value="UniProtKB-SubCell"/>
</dbReference>
<keyword evidence="14" id="KW-0458">Lysosome</keyword>
<dbReference type="InterPro" id="IPR007705">
    <property type="entry name" value="Vesicle_trsprt_v-SNARE_N"/>
</dbReference>